<gene>
    <name evidence="2" type="ORF">AGR7A_pAt10078</name>
</gene>
<dbReference type="GO" id="GO:0004803">
    <property type="term" value="F:transposase activity"/>
    <property type="evidence" value="ECO:0007669"/>
    <property type="project" value="InterPro"/>
</dbReference>
<dbReference type="Pfam" id="PF01526">
    <property type="entry name" value="DDE_Tnp_Tn3"/>
    <property type="match status" value="1"/>
</dbReference>
<evidence type="ECO:0000259" key="1">
    <source>
        <dbReference type="Pfam" id="PF01526"/>
    </source>
</evidence>
<comment type="caution">
    <text evidence="2">The sequence shown here is derived from an EMBL/GenBank/DDBJ whole genome shotgun (WGS) entry which is preliminary data.</text>
</comment>
<sequence length="78" mass="8408">MFPCLYGLGTNAPLKRVAGASYEELLHLQRRFIHPGALLEAYARFANATLAIRNTAAWGDAGTARVSDSVKFGARIAT</sequence>
<dbReference type="AlphaFoldDB" id="A0A1S7U737"/>
<accession>A0A1S7U737</accession>
<dbReference type="EMBL" id="FCNP01000048">
    <property type="protein sequence ID" value="CVI62736.1"/>
    <property type="molecule type" value="Genomic_DNA"/>
</dbReference>
<feature type="domain" description="Tn3 transposase DDE" evidence="1">
    <location>
        <begin position="3"/>
        <end position="76"/>
    </location>
</feature>
<dbReference type="Proteomes" id="UP000192140">
    <property type="component" value="Unassembled WGS sequence"/>
</dbReference>
<dbReference type="InterPro" id="IPR002513">
    <property type="entry name" value="Tn3_Tnp_DDE_dom"/>
</dbReference>
<name>A0A1S7U737_9HYPH</name>
<evidence type="ECO:0000313" key="2">
    <source>
        <dbReference type="EMBL" id="CVI62736.1"/>
    </source>
</evidence>
<dbReference type="GO" id="GO:0006313">
    <property type="term" value="P:DNA transposition"/>
    <property type="evidence" value="ECO:0007669"/>
    <property type="project" value="InterPro"/>
</dbReference>
<evidence type="ECO:0000313" key="3">
    <source>
        <dbReference type="Proteomes" id="UP000192140"/>
    </source>
</evidence>
<proteinExistence type="predicted"/>
<reference evidence="2" key="1">
    <citation type="submission" date="2016-01" db="EMBL/GenBank/DDBJ databases">
        <authorList>
            <person name="Regsiter A."/>
            <person name="william w."/>
        </authorList>
    </citation>
    <scope>NUCLEOTIDE SEQUENCE</scope>
    <source>
        <strain evidence="2">NCPPB 1641</strain>
    </source>
</reference>
<organism evidence="2 3">
    <name type="scientific">Agrobacterium deltaense NCPPB 1641</name>
    <dbReference type="NCBI Taxonomy" id="1183425"/>
    <lineage>
        <taxon>Bacteria</taxon>
        <taxon>Pseudomonadati</taxon>
        <taxon>Pseudomonadota</taxon>
        <taxon>Alphaproteobacteria</taxon>
        <taxon>Hyphomicrobiales</taxon>
        <taxon>Rhizobiaceae</taxon>
        <taxon>Rhizobium/Agrobacterium group</taxon>
        <taxon>Agrobacterium</taxon>
    </lineage>
</organism>
<protein>
    <recommendedName>
        <fullName evidence="1">Tn3 transposase DDE domain-containing protein</fullName>
    </recommendedName>
</protein>
<keyword evidence="3" id="KW-1185">Reference proteome</keyword>